<dbReference type="PANTHER" id="PTHR36448">
    <property type="entry name" value="BLR7373 PROTEIN"/>
    <property type="match status" value="1"/>
</dbReference>
<dbReference type="PIRSF" id="PIRSF019307">
    <property type="entry name" value="UCP019307"/>
    <property type="match status" value="1"/>
</dbReference>
<dbReference type="InterPro" id="IPR014500">
    <property type="entry name" value="UCP019307_cupin"/>
</dbReference>
<dbReference type="EMBL" id="CP000390">
    <property type="protein sequence ID" value="ABG63955.1"/>
    <property type="molecule type" value="Genomic_DNA"/>
</dbReference>
<feature type="domain" description="Cupin type-2" evidence="1">
    <location>
        <begin position="65"/>
        <end position="118"/>
    </location>
</feature>
<dbReference type="STRING" id="266779.Meso_2571"/>
<sequence length="166" mass="18434">MHEIVEPQRFFLEEGPDVPNNPDLPVLIYPQVLGDRVTDRAGAFEQRFIGSGWGGTWRNGIFRYHHFHPDAHEALGIARGMVEVQLGGETGKRFELKAGDLVVLPAGTGHKNLSASDDLLVIGAYPPGQENYSICRNKAEVQSMPELARPESDPFYGREGPLLRAW</sequence>
<name>Q11F70_CHESB</name>
<dbReference type="SUPFAM" id="SSF51182">
    <property type="entry name" value="RmlC-like cupins"/>
    <property type="match status" value="1"/>
</dbReference>
<dbReference type="PANTHER" id="PTHR36448:SF2">
    <property type="entry name" value="CUPIN TYPE-1 DOMAIN-CONTAINING PROTEIN"/>
    <property type="match status" value="1"/>
</dbReference>
<dbReference type="OrthoDB" id="9791759at2"/>
<dbReference type="HOGENOM" id="CLU_084522_1_0_5"/>
<dbReference type="InterPro" id="IPR011051">
    <property type="entry name" value="RmlC_Cupin_sf"/>
</dbReference>
<dbReference type="KEGG" id="mes:Meso_2571"/>
<gene>
    <name evidence="2" type="ordered locus">Meso_2571</name>
</gene>
<dbReference type="AlphaFoldDB" id="Q11F70"/>
<dbReference type="eggNOG" id="COG4297">
    <property type="taxonomic scope" value="Bacteria"/>
</dbReference>
<dbReference type="InterPro" id="IPR014710">
    <property type="entry name" value="RmlC-like_jellyroll"/>
</dbReference>
<protein>
    <submittedName>
        <fullName evidence="2">Cupin 2, conserved barrel</fullName>
    </submittedName>
</protein>
<dbReference type="InterPro" id="IPR013096">
    <property type="entry name" value="Cupin_2"/>
</dbReference>
<evidence type="ECO:0000259" key="1">
    <source>
        <dbReference type="Pfam" id="PF07883"/>
    </source>
</evidence>
<reference evidence="2" key="1">
    <citation type="submission" date="2006-06" db="EMBL/GenBank/DDBJ databases">
        <title>Complete sequence of chromosome of Chelativorans sp. BNC1.</title>
        <authorList>
            <consortium name="US DOE Joint Genome Institute"/>
            <person name="Copeland A."/>
            <person name="Lucas S."/>
            <person name="Lapidus A."/>
            <person name="Barry K."/>
            <person name="Detter J.C."/>
            <person name="Glavina del Rio T."/>
            <person name="Hammon N."/>
            <person name="Israni S."/>
            <person name="Dalin E."/>
            <person name="Tice H."/>
            <person name="Pitluck S."/>
            <person name="Chertkov O."/>
            <person name="Brettin T."/>
            <person name="Bruce D."/>
            <person name="Han C."/>
            <person name="Tapia R."/>
            <person name="Gilna P."/>
            <person name="Schmutz J."/>
            <person name="Larimer F."/>
            <person name="Land M."/>
            <person name="Hauser L."/>
            <person name="Kyrpides N."/>
            <person name="Mikhailova N."/>
            <person name="Richardson P."/>
        </authorList>
    </citation>
    <scope>NUCLEOTIDE SEQUENCE</scope>
    <source>
        <strain evidence="2">BNC1</strain>
    </source>
</reference>
<accession>Q11F70</accession>
<dbReference type="InterPro" id="IPR047121">
    <property type="entry name" value="YjiB-like"/>
</dbReference>
<dbReference type="CDD" id="cd02219">
    <property type="entry name" value="cupin_YjlB-like"/>
    <property type="match status" value="1"/>
</dbReference>
<evidence type="ECO:0000313" key="2">
    <source>
        <dbReference type="EMBL" id="ABG63955.1"/>
    </source>
</evidence>
<proteinExistence type="predicted"/>
<dbReference type="Gene3D" id="2.60.120.10">
    <property type="entry name" value="Jelly Rolls"/>
    <property type="match status" value="1"/>
</dbReference>
<organism evidence="2">
    <name type="scientific">Chelativorans sp. (strain BNC1)</name>
    <dbReference type="NCBI Taxonomy" id="266779"/>
    <lineage>
        <taxon>Bacteria</taxon>
        <taxon>Pseudomonadati</taxon>
        <taxon>Pseudomonadota</taxon>
        <taxon>Alphaproteobacteria</taxon>
        <taxon>Hyphomicrobiales</taxon>
        <taxon>Phyllobacteriaceae</taxon>
        <taxon>Chelativorans</taxon>
    </lineage>
</organism>
<dbReference type="Pfam" id="PF07883">
    <property type="entry name" value="Cupin_2"/>
    <property type="match status" value="1"/>
</dbReference>